<organism evidence="2 3">
    <name type="scientific">Siminovitchia fortis</name>
    <dbReference type="NCBI Taxonomy" id="254758"/>
    <lineage>
        <taxon>Bacteria</taxon>
        <taxon>Bacillati</taxon>
        <taxon>Bacillota</taxon>
        <taxon>Bacilli</taxon>
        <taxon>Bacillales</taxon>
        <taxon>Bacillaceae</taxon>
        <taxon>Siminovitchia</taxon>
    </lineage>
</organism>
<feature type="coiled-coil region" evidence="1">
    <location>
        <begin position="3"/>
        <end position="30"/>
    </location>
</feature>
<reference evidence="2" key="1">
    <citation type="submission" date="2018-12" db="EMBL/GenBank/DDBJ databases">
        <authorList>
            <person name="Sun L."/>
            <person name="Chen Z."/>
        </authorList>
    </citation>
    <scope>NUCLEOTIDE SEQUENCE [LARGE SCALE GENOMIC DNA]</scope>
    <source>
        <strain evidence="2">DSM 16012</strain>
    </source>
</reference>
<sequence>MAKVNKEDVFEELEKLIDSLSKEKRDFQAEKLREIKENLKHLLYQDDKHYYDIVSESLQEDWENDKDDGYNDV</sequence>
<keyword evidence="1" id="KW-0175">Coiled coil</keyword>
<dbReference type="RefSeq" id="WP_120073205.1">
    <property type="nucleotide sequence ID" value="NZ_CP126113.1"/>
</dbReference>
<comment type="caution">
    <text evidence="2">The sequence shown here is derived from an EMBL/GenBank/DDBJ whole genome shotgun (WGS) entry which is preliminary data.</text>
</comment>
<evidence type="ECO:0000313" key="2">
    <source>
        <dbReference type="EMBL" id="RWR09615.1"/>
    </source>
</evidence>
<evidence type="ECO:0000313" key="3">
    <source>
        <dbReference type="Proteomes" id="UP000273811"/>
    </source>
</evidence>
<dbReference type="Proteomes" id="UP000273811">
    <property type="component" value="Unassembled WGS sequence"/>
</dbReference>
<protein>
    <submittedName>
        <fullName evidence="2">Uncharacterized protein</fullName>
    </submittedName>
</protein>
<keyword evidence="3" id="KW-1185">Reference proteome</keyword>
<accession>A0A443IS15</accession>
<name>A0A443IS15_9BACI</name>
<proteinExistence type="predicted"/>
<dbReference type="EMBL" id="QYTU02000021">
    <property type="protein sequence ID" value="RWR09615.1"/>
    <property type="molecule type" value="Genomic_DNA"/>
</dbReference>
<evidence type="ECO:0000256" key="1">
    <source>
        <dbReference type="SAM" id="Coils"/>
    </source>
</evidence>
<gene>
    <name evidence="2" type="ORF">D4N35_010295</name>
</gene>
<dbReference type="AlphaFoldDB" id="A0A443IS15"/>